<proteinExistence type="predicted"/>
<dbReference type="EMBL" id="JASBWR010000104">
    <property type="protein sequence ID" value="KAJ9095108.1"/>
    <property type="molecule type" value="Genomic_DNA"/>
</dbReference>
<reference evidence="1" key="1">
    <citation type="submission" date="2023-04" db="EMBL/GenBank/DDBJ databases">
        <title>Draft Genome sequencing of Naganishia species isolated from polar environments using Oxford Nanopore Technology.</title>
        <authorList>
            <person name="Leo P."/>
            <person name="Venkateswaran K."/>
        </authorList>
    </citation>
    <scope>NUCLEOTIDE SEQUENCE</scope>
    <source>
        <strain evidence="1">MNA-CCFEE 5261</strain>
    </source>
</reference>
<name>A0ACC2V6Y1_9TREE</name>
<accession>A0ACC2V6Y1</accession>
<evidence type="ECO:0000313" key="1">
    <source>
        <dbReference type="EMBL" id="KAJ9095108.1"/>
    </source>
</evidence>
<dbReference type="Proteomes" id="UP001241377">
    <property type="component" value="Unassembled WGS sequence"/>
</dbReference>
<gene>
    <name evidence="1" type="ORF">QFC19_007676</name>
</gene>
<organism evidence="1 2">
    <name type="scientific">Naganishia cerealis</name>
    <dbReference type="NCBI Taxonomy" id="610337"/>
    <lineage>
        <taxon>Eukaryota</taxon>
        <taxon>Fungi</taxon>
        <taxon>Dikarya</taxon>
        <taxon>Basidiomycota</taxon>
        <taxon>Agaricomycotina</taxon>
        <taxon>Tremellomycetes</taxon>
        <taxon>Filobasidiales</taxon>
        <taxon>Filobasidiaceae</taxon>
        <taxon>Naganishia</taxon>
    </lineage>
</organism>
<protein>
    <submittedName>
        <fullName evidence="1">Uncharacterized protein</fullName>
    </submittedName>
</protein>
<evidence type="ECO:0000313" key="2">
    <source>
        <dbReference type="Proteomes" id="UP001241377"/>
    </source>
</evidence>
<sequence length="536" mass="59837">MTLSHLGESEDLHRRVGVTHYIRTKLNFFDDTLWKRFSARRLELIDALDLSCRKASEQESEIKRVAETLRLEFNYGPEYIQDFDRLVRAAIQSVRRNRKRSLKQTNNASSRKKKLKTASSVSLSEYHESPSPEQVLSTIATPSYSTDEDMSSLRFVSEIARLHSDSQDDMDGYNRSRRFTLHDKSRAVIDSIIQPKQTKLHPRTLPPLTARNSSFQGNSTYAALLGFIERSKTCADSTVAQGSNLENLGRSAIQCCVSYIFETSLSDTSLASVEYLNTRITSPLFLATLYRDLDPLQASCDDEVAVISLHTLIGGCIKDFGFGQVMMVLSDCLHSAVIQSYPLLTKKPGQTSGNITPVAAGSTTHLDSLATIATNLQDDRKRSSPSTDDDKKNKKAVTLRYMNTVLAFSYPATTSAVPRLIELLDNGRTAFHITHLGDTRVLGLRNMRDGKIINSDSTLEMIFKKDERIELELYIQDSKAVPISELTSTISPNVQNPIVLPPVGKIISQPPDNQAFPFLSKKEGTPPLQPNFQPLL</sequence>
<keyword evidence="2" id="KW-1185">Reference proteome</keyword>
<comment type="caution">
    <text evidence="1">The sequence shown here is derived from an EMBL/GenBank/DDBJ whole genome shotgun (WGS) entry which is preliminary data.</text>
</comment>